<sequence length="72" mass="8422">MKIWKDYEKYYCVTDEDRKTFSDMNGECGKKNPLEVDDYGTQIILRGKVCEHDFCPAGSECHQGYYTAYCCK</sequence>
<gene>
    <name evidence="1" type="ORF">OESDEN_20559</name>
</gene>
<accession>A0A0B1S4C0</accession>
<evidence type="ECO:0000313" key="2">
    <source>
        <dbReference type="Proteomes" id="UP000053660"/>
    </source>
</evidence>
<dbReference type="EMBL" id="KN603279">
    <property type="protein sequence ID" value="KHJ79784.1"/>
    <property type="molecule type" value="Genomic_DNA"/>
</dbReference>
<proteinExistence type="predicted"/>
<dbReference type="AlphaFoldDB" id="A0A0B1S4C0"/>
<reference evidence="1 2" key="1">
    <citation type="submission" date="2014-03" db="EMBL/GenBank/DDBJ databases">
        <title>Draft genome of the hookworm Oesophagostomum dentatum.</title>
        <authorList>
            <person name="Mitreva M."/>
        </authorList>
    </citation>
    <scope>NUCLEOTIDE SEQUENCE [LARGE SCALE GENOMIC DNA]</scope>
    <source>
        <strain evidence="1 2">OD-Hann</strain>
    </source>
</reference>
<name>A0A0B1S4C0_OESDE</name>
<protein>
    <submittedName>
        <fullName evidence="1">Uncharacterized protein</fullName>
    </submittedName>
</protein>
<dbReference type="Proteomes" id="UP000053660">
    <property type="component" value="Unassembled WGS sequence"/>
</dbReference>
<evidence type="ECO:0000313" key="1">
    <source>
        <dbReference type="EMBL" id="KHJ79784.1"/>
    </source>
</evidence>
<keyword evidence="2" id="KW-1185">Reference proteome</keyword>
<organism evidence="1 2">
    <name type="scientific">Oesophagostomum dentatum</name>
    <name type="common">Nodular worm</name>
    <dbReference type="NCBI Taxonomy" id="61180"/>
    <lineage>
        <taxon>Eukaryota</taxon>
        <taxon>Metazoa</taxon>
        <taxon>Ecdysozoa</taxon>
        <taxon>Nematoda</taxon>
        <taxon>Chromadorea</taxon>
        <taxon>Rhabditida</taxon>
        <taxon>Rhabditina</taxon>
        <taxon>Rhabditomorpha</taxon>
        <taxon>Strongyloidea</taxon>
        <taxon>Strongylidae</taxon>
        <taxon>Oesophagostomum</taxon>
    </lineage>
</organism>